<protein>
    <recommendedName>
        <fullName evidence="7">Kelch repeat protein</fullName>
    </recommendedName>
</protein>
<evidence type="ECO:0000313" key="5">
    <source>
        <dbReference type="EMBL" id="RUS31936.1"/>
    </source>
</evidence>
<keyword evidence="4" id="KW-0812">Transmembrane</keyword>
<accession>A0A433QQ76</accession>
<dbReference type="PANTHER" id="PTHR46093">
    <property type="entry name" value="ACYL-COA-BINDING DOMAIN-CONTAINING PROTEIN 5"/>
    <property type="match status" value="1"/>
</dbReference>
<dbReference type="Proteomes" id="UP000274822">
    <property type="component" value="Unassembled WGS sequence"/>
</dbReference>
<keyword evidence="4" id="KW-1133">Transmembrane helix</keyword>
<keyword evidence="6" id="KW-1185">Reference proteome</keyword>
<dbReference type="Gene3D" id="2.120.10.80">
    <property type="entry name" value="Kelch-type beta propeller"/>
    <property type="match status" value="1"/>
</dbReference>
<evidence type="ECO:0008006" key="7">
    <source>
        <dbReference type="Google" id="ProtNLM"/>
    </source>
</evidence>
<feature type="compositionally biased region" description="Basic and acidic residues" evidence="3">
    <location>
        <begin position="281"/>
        <end position="290"/>
    </location>
</feature>
<feature type="region of interest" description="Disordered" evidence="3">
    <location>
        <begin position="281"/>
        <end position="309"/>
    </location>
</feature>
<dbReference type="EMBL" id="RBNJ01002475">
    <property type="protein sequence ID" value="RUS31936.1"/>
    <property type="molecule type" value="Genomic_DNA"/>
</dbReference>
<evidence type="ECO:0000256" key="1">
    <source>
        <dbReference type="ARBA" id="ARBA00022441"/>
    </source>
</evidence>
<sequence>MACILVMYARTAYSSDLTAEHVFDDMITFDTKNLVWNVLNIFEKPTPRDAYTVTMLRNGQMVFIGGYILKQISITSVSKDYAPLNDIHIFDKQSQASKFTYCFNYLLNPAFGSTNSAIWKGINATGVIPAGRVLHTAVLGIDDISVIICCGRNETSSFNDVAVLDTQNWYWTKPDVVGNAPSPRWGLSSVIVNGQMILFFGIEDLNKTENDVGILDTKTIPFRWITGFSPSPPSPSSSDIPDGPAFSGGLITIIAVICGVLVVVTAALIFVIIRKPWQKNAKTESPRGPDDVSQQIQPADPHILLPVKP</sequence>
<dbReference type="InterPro" id="IPR015915">
    <property type="entry name" value="Kelch-typ_b-propeller"/>
</dbReference>
<organism evidence="5 6">
    <name type="scientific">Jimgerdemannia flammicorona</name>
    <dbReference type="NCBI Taxonomy" id="994334"/>
    <lineage>
        <taxon>Eukaryota</taxon>
        <taxon>Fungi</taxon>
        <taxon>Fungi incertae sedis</taxon>
        <taxon>Mucoromycota</taxon>
        <taxon>Mucoromycotina</taxon>
        <taxon>Endogonomycetes</taxon>
        <taxon>Endogonales</taxon>
        <taxon>Endogonaceae</taxon>
        <taxon>Jimgerdemannia</taxon>
    </lineage>
</organism>
<dbReference type="PANTHER" id="PTHR46093:SF18">
    <property type="entry name" value="FIBRONECTIN TYPE-III DOMAIN-CONTAINING PROTEIN"/>
    <property type="match status" value="1"/>
</dbReference>
<comment type="caution">
    <text evidence="5">The sequence shown here is derived from an EMBL/GenBank/DDBJ whole genome shotgun (WGS) entry which is preliminary data.</text>
</comment>
<keyword evidence="4" id="KW-0472">Membrane</keyword>
<gene>
    <name evidence="5" type="ORF">BC938DRAFT_476717</name>
</gene>
<evidence type="ECO:0000256" key="3">
    <source>
        <dbReference type="SAM" id="MobiDB-lite"/>
    </source>
</evidence>
<proteinExistence type="predicted"/>
<keyword evidence="2" id="KW-0677">Repeat</keyword>
<evidence type="ECO:0000313" key="6">
    <source>
        <dbReference type="Proteomes" id="UP000274822"/>
    </source>
</evidence>
<evidence type="ECO:0000256" key="4">
    <source>
        <dbReference type="SAM" id="Phobius"/>
    </source>
</evidence>
<dbReference type="InterPro" id="IPR011043">
    <property type="entry name" value="Gal_Oxase/kelch_b-propeller"/>
</dbReference>
<dbReference type="SUPFAM" id="SSF50965">
    <property type="entry name" value="Galactose oxidase, central domain"/>
    <property type="match status" value="1"/>
</dbReference>
<feature type="transmembrane region" description="Helical" evidence="4">
    <location>
        <begin position="245"/>
        <end position="273"/>
    </location>
</feature>
<keyword evidence="1" id="KW-0880">Kelch repeat</keyword>
<dbReference type="Pfam" id="PF24681">
    <property type="entry name" value="Kelch_KLHDC2_KLHL20_DRC7"/>
    <property type="match status" value="1"/>
</dbReference>
<evidence type="ECO:0000256" key="2">
    <source>
        <dbReference type="ARBA" id="ARBA00022737"/>
    </source>
</evidence>
<reference evidence="5 6" key="1">
    <citation type="journal article" date="2018" name="New Phytol.">
        <title>Phylogenomics of Endogonaceae and evolution of mycorrhizas within Mucoromycota.</title>
        <authorList>
            <person name="Chang Y."/>
            <person name="Desiro A."/>
            <person name="Na H."/>
            <person name="Sandor L."/>
            <person name="Lipzen A."/>
            <person name="Clum A."/>
            <person name="Barry K."/>
            <person name="Grigoriev I.V."/>
            <person name="Martin F.M."/>
            <person name="Stajich J.E."/>
            <person name="Smith M.E."/>
            <person name="Bonito G."/>
            <person name="Spatafora J.W."/>
        </authorList>
    </citation>
    <scope>NUCLEOTIDE SEQUENCE [LARGE SCALE GENOMIC DNA]</scope>
    <source>
        <strain evidence="5 6">AD002</strain>
    </source>
</reference>
<name>A0A433QQ76_9FUNG</name>
<dbReference type="AlphaFoldDB" id="A0A433QQ76"/>